<accession>A0ABV7FH62</accession>
<dbReference type="RefSeq" id="WP_378118824.1">
    <property type="nucleotide sequence ID" value="NZ_JBHRTF010000004.1"/>
</dbReference>
<reference evidence="3" key="1">
    <citation type="journal article" date="2019" name="Int. J. Syst. Evol. Microbiol.">
        <title>The Global Catalogue of Microorganisms (GCM) 10K type strain sequencing project: providing services to taxonomists for standard genome sequencing and annotation.</title>
        <authorList>
            <consortium name="The Broad Institute Genomics Platform"/>
            <consortium name="The Broad Institute Genome Sequencing Center for Infectious Disease"/>
            <person name="Wu L."/>
            <person name="Ma J."/>
        </authorList>
    </citation>
    <scope>NUCLEOTIDE SEQUENCE [LARGE SCALE GENOMIC DNA]</scope>
    <source>
        <strain evidence="3">KCTC 52237</strain>
    </source>
</reference>
<organism evidence="2 3">
    <name type="scientific">Cellvibrio fontiphilus</name>
    <dbReference type="NCBI Taxonomy" id="1815559"/>
    <lineage>
        <taxon>Bacteria</taxon>
        <taxon>Pseudomonadati</taxon>
        <taxon>Pseudomonadota</taxon>
        <taxon>Gammaproteobacteria</taxon>
        <taxon>Cellvibrionales</taxon>
        <taxon>Cellvibrionaceae</taxon>
        <taxon>Cellvibrio</taxon>
    </lineage>
</organism>
<evidence type="ECO:0000259" key="1">
    <source>
        <dbReference type="Pfam" id="PF01863"/>
    </source>
</evidence>
<feature type="domain" description="YgjP-like metallopeptidase" evidence="1">
    <location>
        <begin position="49"/>
        <end position="260"/>
    </location>
</feature>
<comment type="caution">
    <text evidence="2">The sequence shown here is derived from an EMBL/GenBank/DDBJ whole genome shotgun (WGS) entry which is preliminary data.</text>
</comment>
<gene>
    <name evidence="2" type="ORF">ACFODX_10485</name>
</gene>
<dbReference type="InterPro" id="IPR002725">
    <property type="entry name" value="YgjP-like_metallopeptidase"/>
</dbReference>
<dbReference type="Gene3D" id="3.30.2010.10">
    <property type="entry name" value="Metalloproteases ('zincins'), catalytic domain"/>
    <property type="match status" value="1"/>
</dbReference>
<dbReference type="EMBL" id="JBHRTF010000004">
    <property type="protein sequence ID" value="MFC3115985.1"/>
    <property type="molecule type" value="Genomic_DNA"/>
</dbReference>
<keyword evidence="3" id="KW-1185">Reference proteome</keyword>
<evidence type="ECO:0000313" key="3">
    <source>
        <dbReference type="Proteomes" id="UP001595555"/>
    </source>
</evidence>
<proteinExistence type="predicted"/>
<name>A0ABV7FH62_9GAMM</name>
<sequence>MSPTLLWPINTTVKHSMALSFDLKKTKPARDEAWNPGFEFTIVRSARRRSISIEIRRAQVVIRAPLAAPESILLDFLQQKTLWVKQKIAEQSIRLAQQPMPVKPSYGQGSELRFMDERLTLVLGRGASAAIQRVGQQLHLILSNRSRLADEQQIQQLLMRWYQQQALRLLGAKTAQLCARMGLVCAAVTVKATRSKWGHCTSRGAIQYNWNILLAPEHIVDYLVAHEVCHLRHPNHSRDFWALVASVCPSFAADRAWLKANGVQLSL</sequence>
<dbReference type="PANTHER" id="PTHR30399">
    <property type="entry name" value="UNCHARACTERIZED PROTEIN YGJP"/>
    <property type="match status" value="1"/>
</dbReference>
<dbReference type="InterPro" id="IPR053136">
    <property type="entry name" value="UTP_pyrophosphatase-like"/>
</dbReference>
<dbReference type="Proteomes" id="UP001595555">
    <property type="component" value="Unassembled WGS sequence"/>
</dbReference>
<dbReference type="Pfam" id="PF01863">
    <property type="entry name" value="YgjP-like"/>
    <property type="match status" value="1"/>
</dbReference>
<dbReference type="CDD" id="cd07344">
    <property type="entry name" value="M48_yhfN_like"/>
    <property type="match status" value="1"/>
</dbReference>
<protein>
    <submittedName>
        <fullName evidence="2">M48 family metallopeptidase</fullName>
    </submittedName>
</protein>
<evidence type="ECO:0000313" key="2">
    <source>
        <dbReference type="EMBL" id="MFC3115985.1"/>
    </source>
</evidence>
<dbReference type="PANTHER" id="PTHR30399:SF1">
    <property type="entry name" value="UTP PYROPHOSPHATASE"/>
    <property type="match status" value="1"/>
</dbReference>